<evidence type="ECO:0000313" key="13">
    <source>
        <dbReference type="EMBL" id="CEH13242.1"/>
    </source>
</evidence>
<dbReference type="EC" id="3.6.1.55" evidence="11"/>
<keyword evidence="7 13" id="KW-0378">Hydrolase</keyword>
<dbReference type="PRINTS" id="PR00502">
    <property type="entry name" value="NUDIXFAMILY"/>
</dbReference>
<accession>A0A0N7L9A5</accession>
<dbReference type="OrthoDB" id="3333740at2759"/>
<dbReference type="InterPro" id="IPR020476">
    <property type="entry name" value="Nudix_hydrolase"/>
</dbReference>
<dbReference type="SUPFAM" id="SSF55811">
    <property type="entry name" value="Nudix"/>
    <property type="match status" value="1"/>
</dbReference>
<dbReference type="GO" id="GO:0006281">
    <property type="term" value="P:DNA repair"/>
    <property type="evidence" value="ECO:0007669"/>
    <property type="project" value="UniProtKB-KW"/>
</dbReference>
<evidence type="ECO:0000256" key="7">
    <source>
        <dbReference type="ARBA" id="ARBA00022801"/>
    </source>
</evidence>
<evidence type="ECO:0000256" key="8">
    <source>
        <dbReference type="ARBA" id="ARBA00022842"/>
    </source>
</evidence>
<dbReference type="STRING" id="401625.A0A0N7L9A5"/>
<feature type="domain" description="Nudix hydrolase" evidence="12">
    <location>
        <begin position="5"/>
        <end position="156"/>
    </location>
</feature>
<dbReference type="PANTHER" id="PTHR47707:SF1">
    <property type="entry name" value="NUDIX HYDROLASE FAMILY PROTEIN"/>
    <property type="match status" value="1"/>
</dbReference>
<evidence type="ECO:0000256" key="10">
    <source>
        <dbReference type="ARBA" id="ARBA00035861"/>
    </source>
</evidence>
<dbReference type="InterPro" id="IPR000086">
    <property type="entry name" value="NUDIX_hydrolase_dom"/>
</dbReference>
<evidence type="ECO:0000256" key="6">
    <source>
        <dbReference type="ARBA" id="ARBA00022763"/>
    </source>
</evidence>
<dbReference type="GO" id="GO:0044716">
    <property type="term" value="F:8-oxo-GDP phosphatase activity"/>
    <property type="evidence" value="ECO:0007669"/>
    <property type="project" value="TreeGrafter"/>
</dbReference>
<keyword evidence="3" id="KW-0515">Mutator protein</keyword>
<dbReference type="Pfam" id="PF00293">
    <property type="entry name" value="NUDIX"/>
    <property type="match status" value="1"/>
</dbReference>
<dbReference type="GO" id="GO:0008413">
    <property type="term" value="F:8-oxo-7,8-dihydroguanosine triphosphate pyrophosphatase activity"/>
    <property type="evidence" value="ECO:0007669"/>
    <property type="project" value="TreeGrafter"/>
</dbReference>
<name>A0A0N7L9A5_9BASI</name>
<evidence type="ECO:0000256" key="3">
    <source>
        <dbReference type="ARBA" id="ARBA00022457"/>
    </source>
</evidence>
<keyword evidence="14" id="KW-1185">Reference proteome</keyword>
<keyword evidence="4" id="KW-0235">DNA replication</keyword>
<organism evidence="13 14">
    <name type="scientific">Ceraceosorus bombacis</name>
    <dbReference type="NCBI Taxonomy" id="401625"/>
    <lineage>
        <taxon>Eukaryota</taxon>
        <taxon>Fungi</taxon>
        <taxon>Dikarya</taxon>
        <taxon>Basidiomycota</taxon>
        <taxon>Ustilaginomycotina</taxon>
        <taxon>Exobasidiomycetes</taxon>
        <taxon>Ceraceosorales</taxon>
        <taxon>Ceraceosoraceae</taxon>
        <taxon>Ceraceosorus</taxon>
    </lineage>
</organism>
<sequence length="163" mass="18388">MSLPTRIVPVVCALLYRLKQADEEAHSVTASNSAYDLLVSLRHEDAANFANLWEFPGGKVEEGETHAQALTRECHEELDVHIEVTDNKCVHTIHFEKSEEGVRTQYSVFFYWARMKFDGQVAKALASQKVVWVHYDDLKTRPFCPGDETLIEELAKGSIAPPA</sequence>
<dbReference type="GO" id="GO:0046872">
    <property type="term" value="F:metal ion binding"/>
    <property type="evidence" value="ECO:0007669"/>
    <property type="project" value="UniProtKB-KW"/>
</dbReference>
<evidence type="ECO:0000256" key="11">
    <source>
        <dbReference type="ARBA" id="ARBA00038905"/>
    </source>
</evidence>
<keyword evidence="9" id="KW-0234">DNA repair</keyword>
<dbReference type="PROSITE" id="PS51462">
    <property type="entry name" value="NUDIX"/>
    <property type="match status" value="1"/>
</dbReference>
<keyword evidence="8" id="KW-0460">Magnesium</keyword>
<keyword evidence="5" id="KW-0479">Metal-binding</keyword>
<dbReference type="Gene3D" id="3.90.79.10">
    <property type="entry name" value="Nucleoside Triphosphate Pyrophosphohydrolase"/>
    <property type="match status" value="1"/>
</dbReference>
<evidence type="ECO:0000259" key="12">
    <source>
        <dbReference type="PROSITE" id="PS51462"/>
    </source>
</evidence>
<dbReference type="GO" id="GO:0006260">
    <property type="term" value="P:DNA replication"/>
    <property type="evidence" value="ECO:0007669"/>
    <property type="project" value="UniProtKB-KW"/>
</dbReference>
<dbReference type="Proteomes" id="UP000054845">
    <property type="component" value="Unassembled WGS sequence"/>
</dbReference>
<dbReference type="PANTHER" id="PTHR47707">
    <property type="entry name" value="8-OXO-DGTP DIPHOSPHATASE"/>
    <property type="match status" value="1"/>
</dbReference>
<evidence type="ECO:0000256" key="9">
    <source>
        <dbReference type="ARBA" id="ARBA00023204"/>
    </source>
</evidence>
<evidence type="ECO:0000256" key="1">
    <source>
        <dbReference type="ARBA" id="ARBA00001946"/>
    </source>
</evidence>
<dbReference type="EMBL" id="CCYA01000206">
    <property type="protein sequence ID" value="CEH13242.1"/>
    <property type="molecule type" value="Genomic_DNA"/>
</dbReference>
<dbReference type="GO" id="GO:0035539">
    <property type="term" value="F:8-oxo-7,8-dihydrodeoxyguanosine triphosphate pyrophosphatase activity"/>
    <property type="evidence" value="ECO:0007669"/>
    <property type="project" value="UniProtKB-EC"/>
</dbReference>
<dbReference type="GO" id="GO:0044715">
    <property type="term" value="F:8-oxo-dGDP phosphatase activity"/>
    <property type="evidence" value="ECO:0007669"/>
    <property type="project" value="TreeGrafter"/>
</dbReference>
<reference evidence="13 14" key="1">
    <citation type="submission" date="2014-09" db="EMBL/GenBank/DDBJ databases">
        <authorList>
            <person name="Magalhaes I.L.F."/>
            <person name="Oliveira U."/>
            <person name="Santos F.R."/>
            <person name="Vidigal T.H.D.A."/>
            <person name="Brescovit A.D."/>
            <person name="Santos A.J."/>
        </authorList>
    </citation>
    <scope>NUCLEOTIDE SEQUENCE [LARGE SCALE GENOMIC DNA]</scope>
</reference>
<protein>
    <recommendedName>
        <fullName evidence="11">8-oxo-dGTP diphosphatase</fullName>
        <ecNumber evidence="11">3.6.1.55</ecNumber>
    </recommendedName>
</protein>
<dbReference type="InterPro" id="IPR047127">
    <property type="entry name" value="MutT-like"/>
</dbReference>
<comment type="similarity">
    <text evidence="2">Belongs to the Nudix hydrolase family.</text>
</comment>
<dbReference type="InterPro" id="IPR015797">
    <property type="entry name" value="NUDIX_hydrolase-like_dom_sf"/>
</dbReference>
<comment type="catalytic activity">
    <reaction evidence="10">
        <text>8-oxo-dGTP + H2O = 8-oxo-dGMP + diphosphate + H(+)</text>
        <dbReference type="Rhea" id="RHEA:31575"/>
        <dbReference type="ChEBI" id="CHEBI:15377"/>
        <dbReference type="ChEBI" id="CHEBI:15378"/>
        <dbReference type="ChEBI" id="CHEBI:33019"/>
        <dbReference type="ChEBI" id="CHEBI:63224"/>
        <dbReference type="ChEBI" id="CHEBI:77896"/>
        <dbReference type="EC" id="3.6.1.55"/>
    </reaction>
</comment>
<evidence type="ECO:0000256" key="5">
    <source>
        <dbReference type="ARBA" id="ARBA00022723"/>
    </source>
</evidence>
<keyword evidence="6" id="KW-0227">DNA damage</keyword>
<comment type="cofactor">
    <cofactor evidence="1">
        <name>Mg(2+)</name>
        <dbReference type="ChEBI" id="CHEBI:18420"/>
    </cofactor>
</comment>
<dbReference type="AlphaFoldDB" id="A0A0N7L9A5"/>
<evidence type="ECO:0000313" key="14">
    <source>
        <dbReference type="Proteomes" id="UP000054845"/>
    </source>
</evidence>
<evidence type="ECO:0000256" key="4">
    <source>
        <dbReference type="ARBA" id="ARBA00022705"/>
    </source>
</evidence>
<proteinExistence type="inferred from homology"/>
<evidence type="ECO:0000256" key="2">
    <source>
        <dbReference type="ARBA" id="ARBA00005582"/>
    </source>
</evidence>